<proteinExistence type="predicted"/>
<dbReference type="Proteomes" id="UP001185331">
    <property type="component" value="Unassembled WGS sequence"/>
</dbReference>
<keyword evidence="1" id="KW-0175">Coiled coil</keyword>
<dbReference type="Gene3D" id="3.90.176.10">
    <property type="entry name" value="Toxin ADP-ribosyltransferase, Chain A, domain 1"/>
    <property type="match status" value="1"/>
</dbReference>
<evidence type="ECO:0000313" key="2">
    <source>
        <dbReference type="EMBL" id="MDR6218888.1"/>
    </source>
</evidence>
<evidence type="ECO:0000256" key="1">
    <source>
        <dbReference type="SAM" id="Coils"/>
    </source>
</evidence>
<name>A0AAE3XDH9_9DEIO</name>
<dbReference type="SUPFAM" id="SSF56399">
    <property type="entry name" value="ADP-ribosylation"/>
    <property type="match status" value="1"/>
</dbReference>
<protein>
    <submittedName>
        <fullName evidence="2">Uncharacterized protein</fullName>
    </submittedName>
</protein>
<comment type="caution">
    <text evidence="2">The sequence shown here is derived from an EMBL/GenBank/DDBJ whole genome shotgun (WGS) entry which is preliminary data.</text>
</comment>
<sequence>MQTTVADAFFNMTSFWKMRRENDVPRRRQLYRQQMERLTQDLDASLRTLTRAELDAVALRSKGDLSRKWNAELTSGQVTSPEVALIQSAFTKVRAPYNLTVYAGLKAPDPQALPGPVVQAGFTSTSLSPIVALSFADVDHQYHGQAIEWDAGNATQLAVIRIPAGHPVLVVHGAFTEFEVLLPPKLNATRLWVETPNGTDPRSVAMYQLQ</sequence>
<reference evidence="2" key="1">
    <citation type="submission" date="2023-07" db="EMBL/GenBank/DDBJ databases">
        <title>Sorghum-associated microbial communities from plants grown in Nebraska, USA.</title>
        <authorList>
            <person name="Schachtman D."/>
        </authorList>
    </citation>
    <scope>NUCLEOTIDE SEQUENCE</scope>
    <source>
        <strain evidence="2">BE330</strain>
    </source>
</reference>
<accession>A0AAE3XDH9</accession>
<feature type="coiled-coil region" evidence="1">
    <location>
        <begin position="28"/>
        <end position="55"/>
    </location>
</feature>
<evidence type="ECO:0000313" key="3">
    <source>
        <dbReference type="Proteomes" id="UP001185331"/>
    </source>
</evidence>
<dbReference type="EMBL" id="JAVDQK010000005">
    <property type="protein sequence ID" value="MDR6218888.1"/>
    <property type="molecule type" value="Genomic_DNA"/>
</dbReference>
<dbReference type="AlphaFoldDB" id="A0AAE3XDH9"/>
<dbReference type="RefSeq" id="WP_309853652.1">
    <property type="nucleotide sequence ID" value="NZ_JAVDQJ010000004.1"/>
</dbReference>
<gene>
    <name evidence="2" type="ORF">J2Y00_002485</name>
</gene>
<organism evidence="2 3">
    <name type="scientific">Deinococcus soli</name>
    <name type="common">ex Cha et al. 2016</name>
    <dbReference type="NCBI Taxonomy" id="1309411"/>
    <lineage>
        <taxon>Bacteria</taxon>
        <taxon>Thermotogati</taxon>
        <taxon>Deinococcota</taxon>
        <taxon>Deinococci</taxon>
        <taxon>Deinococcales</taxon>
        <taxon>Deinococcaceae</taxon>
        <taxon>Deinococcus</taxon>
    </lineage>
</organism>